<gene>
    <name evidence="2" type="ORF">GCM10022419_017770</name>
</gene>
<dbReference type="InterPro" id="IPR002575">
    <property type="entry name" value="Aminoglycoside_PTrfase"/>
</dbReference>
<dbReference type="SUPFAM" id="SSF56112">
    <property type="entry name" value="Protein kinase-like (PK-like)"/>
    <property type="match status" value="1"/>
</dbReference>
<dbReference type="EMBL" id="BAABDQ010000003">
    <property type="protein sequence ID" value="GAA3538246.1"/>
    <property type="molecule type" value="Genomic_DNA"/>
</dbReference>
<dbReference type="Proteomes" id="UP001500630">
    <property type="component" value="Unassembled WGS sequence"/>
</dbReference>
<sequence length="307" mass="33838">MIDYRQKHTADWVQHFVRRGHPAARPLAAGVEGAVYWLDDGVIAKVWSGRPPQDLDLTRQVYADIARHRLPFATPEILRVEERDGTLVTYERELTGSPLRLDATGRDLTSGETDALLTILRGLATVPGTEAMRRLTVQGDDRPLWRGHTRFPEALAGVVERASRRHGELLAAHVPDLPTKVVRIIQALKALPDPSITVIHGDLVPPNVHVDATGRPVAILDFGFFTTAGDPAFDAAVTAAVWDMYGPYAQEHVATLTRLFADELDYAPETLALYQAAYALTTYDLFSSDGSDGHFLWCAALLNHSSF</sequence>
<dbReference type="RefSeq" id="WP_345560110.1">
    <property type="nucleotide sequence ID" value="NZ_BAABDQ010000003.1"/>
</dbReference>
<reference evidence="3" key="1">
    <citation type="journal article" date="2019" name="Int. J. Syst. Evol. Microbiol.">
        <title>The Global Catalogue of Microorganisms (GCM) 10K type strain sequencing project: providing services to taxonomists for standard genome sequencing and annotation.</title>
        <authorList>
            <consortium name="The Broad Institute Genomics Platform"/>
            <consortium name="The Broad Institute Genome Sequencing Center for Infectious Disease"/>
            <person name="Wu L."/>
            <person name="Ma J."/>
        </authorList>
    </citation>
    <scope>NUCLEOTIDE SEQUENCE [LARGE SCALE GENOMIC DNA]</scope>
    <source>
        <strain evidence="3">JCM 17326</strain>
    </source>
</reference>
<accession>A0ABP6VQP1</accession>
<evidence type="ECO:0000259" key="1">
    <source>
        <dbReference type="Pfam" id="PF01636"/>
    </source>
</evidence>
<dbReference type="Gene3D" id="3.90.1200.10">
    <property type="match status" value="1"/>
</dbReference>
<comment type="caution">
    <text evidence="2">The sequence shown here is derived from an EMBL/GenBank/DDBJ whole genome shotgun (WGS) entry which is preliminary data.</text>
</comment>
<feature type="domain" description="Aminoglycoside phosphotransferase" evidence="1">
    <location>
        <begin position="24"/>
        <end position="244"/>
    </location>
</feature>
<dbReference type="InterPro" id="IPR011009">
    <property type="entry name" value="Kinase-like_dom_sf"/>
</dbReference>
<name>A0ABP6VQP1_9ACTN</name>
<protein>
    <recommendedName>
        <fullName evidence="1">Aminoglycoside phosphotransferase domain-containing protein</fullName>
    </recommendedName>
</protein>
<organism evidence="2 3">
    <name type="scientific">Nonomuraea rosea</name>
    <dbReference type="NCBI Taxonomy" id="638574"/>
    <lineage>
        <taxon>Bacteria</taxon>
        <taxon>Bacillati</taxon>
        <taxon>Actinomycetota</taxon>
        <taxon>Actinomycetes</taxon>
        <taxon>Streptosporangiales</taxon>
        <taxon>Streptosporangiaceae</taxon>
        <taxon>Nonomuraea</taxon>
    </lineage>
</organism>
<keyword evidence="3" id="KW-1185">Reference proteome</keyword>
<proteinExistence type="predicted"/>
<evidence type="ECO:0000313" key="2">
    <source>
        <dbReference type="EMBL" id="GAA3538246.1"/>
    </source>
</evidence>
<dbReference type="Pfam" id="PF01636">
    <property type="entry name" value="APH"/>
    <property type="match status" value="1"/>
</dbReference>
<evidence type="ECO:0000313" key="3">
    <source>
        <dbReference type="Proteomes" id="UP001500630"/>
    </source>
</evidence>